<keyword evidence="3" id="KW-1133">Transmembrane helix</keyword>
<name>A0ABY1WQG6_9GAMM</name>
<comment type="caution">
    <text evidence="5">The sequence shown here is derived from an EMBL/GenBank/DDBJ whole genome shotgun (WGS) entry which is preliminary data.</text>
</comment>
<dbReference type="InterPro" id="IPR009057">
    <property type="entry name" value="Homeodomain-like_sf"/>
</dbReference>
<feature type="domain" description="HTH-type transcriptional regulator MT1864/Rv1816-like C-terminal" evidence="4">
    <location>
        <begin position="88"/>
        <end position="188"/>
    </location>
</feature>
<protein>
    <submittedName>
        <fullName evidence="5">TetR/AcrR family transcriptional regulator</fullName>
    </submittedName>
</protein>
<reference evidence="6" key="1">
    <citation type="submission" date="2019-02" db="EMBL/GenBank/DDBJ databases">
        <title>Draft genome sequence of Muricauda sp. 176CP4-71.</title>
        <authorList>
            <person name="Park J.-S."/>
        </authorList>
    </citation>
    <scope>NUCLEOTIDE SEQUENCE [LARGE SCALE GENOMIC DNA]</scope>
    <source>
        <strain evidence="6">176GS2-150</strain>
    </source>
</reference>
<dbReference type="EMBL" id="SHLY01000002">
    <property type="protein sequence ID" value="TAA46958.1"/>
    <property type="molecule type" value="Genomic_DNA"/>
</dbReference>
<organism evidence="5 6">
    <name type="scientific">Corallincola spongiicola</name>
    <dbReference type="NCBI Taxonomy" id="2520508"/>
    <lineage>
        <taxon>Bacteria</taxon>
        <taxon>Pseudomonadati</taxon>
        <taxon>Pseudomonadota</taxon>
        <taxon>Gammaproteobacteria</taxon>
        <taxon>Alteromonadales</taxon>
        <taxon>Psychromonadaceae</taxon>
        <taxon>Corallincola</taxon>
    </lineage>
</organism>
<gene>
    <name evidence="5" type="ORF">EXY25_06800</name>
</gene>
<proteinExistence type="predicted"/>
<accession>A0ABY1WQG6</accession>
<evidence type="ECO:0000313" key="6">
    <source>
        <dbReference type="Proteomes" id="UP000292544"/>
    </source>
</evidence>
<evidence type="ECO:0000259" key="4">
    <source>
        <dbReference type="Pfam" id="PF13305"/>
    </source>
</evidence>
<keyword evidence="1" id="KW-0805">Transcription regulation</keyword>
<keyword evidence="3" id="KW-0812">Transmembrane</keyword>
<evidence type="ECO:0000256" key="2">
    <source>
        <dbReference type="ARBA" id="ARBA00023163"/>
    </source>
</evidence>
<dbReference type="SUPFAM" id="SSF46689">
    <property type="entry name" value="Homeodomain-like"/>
    <property type="match status" value="1"/>
</dbReference>
<evidence type="ECO:0000256" key="1">
    <source>
        <dbReference type="ARBA" id="ARBA00023015"/>
    </source>
</evidence>
<evidence type="ECO:0000313" key="5">
    <source>
        <dbReference type="EMBL" id="TAA46958.1"/>
    </source>
</evidence>
<dbReference type="Gene3D" id="1.10.357.10">
    <property type="entry name" value="Tetracycline Repressor, domain 2"/>
    <property type="match status" value="1"/>
</dbReference>
<dbReference type="InterPro" id="IPR036271">
    <property type="entry name" value="Tet_transcr_reg_TetR-rel_C_sf"/>
</dbReference>
<sequence>MARRNDHSPEQLRALTLTTVTAFLEQQPAADLSLRQAAKLVGYSAGTLINLFGSYSYLLLALNGHTMDEMSGDLSAAMDQASTAKDKLRAMAEQYLAFAQQHPHRWRLVFEHRLAEGETLPDWQQQRIDRLLALVEECMLPLYPDASTTEIQLKIRTVWASVHGIVHLTLEDKLFAKPAISGKALIDDLLTRYLPA</sequence>
<keyword evidence="3" id="KW-0472">Membrane</keyword>
<keyword evidence="2" id="KW-0804">Transcription</keyword>
<keyword evidence="6" id="KW-1185">Reference proteome</keyword>
<dbReference type="Pfam" id="PF13305">
    <property type="entry name" value="TetR_C_33"/>
    <property type="match status" value="1"/>
</dbReference>
<feature type="transmembrane region" description="Helical" evidence="3">
    <location>
        <begin position="40"/>
        <end position="62"/>
    </location>
</feature>
<dbReference type="RefSeq" id="WP_130566207.1">
    <property type="nucleotide sequence ID" value="NZ_SHLY01000002.1"/>
</dbReference>
<dbReference type="Proteomes" id="UP000292544">
    <property type="component" value="Unassembled WGS sequence"/>
</dbReference>
<dbReference type="SUPFAM" id="SSF48498">
    <property type="entry name" value="Tetracyclin repressor-like, C-terminal domain"/>
    <property type="match status" value="1"/>
</dbReference>
<dbReference type="InterPro" id="IPR025996">
    <property type="entry name" value="MT1864/Rv1816-like_C"/>
</dbReference>
<evidence type="ECO:0000256" key="3">
    <source>
        <dbReference type="SAM" id="Phobius"/>
    </source>
</evidence>